<evidence type="ECO:0000256" key="1">
    <source>
        <dbReference type="SAM" id="SignalP"/>
    </source>
</evidence>
<comment type="caution">
    <text evidence="3">The sequence shown here is derived from an EMBL/GenBank/DDBJ whole genome shotgun (WGS) entry which is preliminary data.</text>
</comment>
<gene>
    <name evidence="3" type="ORF">QGN17_16760</name>
</gene>
<dbReference type="Pfam" id="PF05257">
    <property type="entry name" value="CHAP"/>
    <property type="match status" value="1"/>
</dbReference>
<feature type="domain" description="Peptidase C51" evidence="2">
    <location>
        <begin position="11"/>
        <end position="134"/>
    </location>
</feature>
<protein>
    <submittedName>
        <fullName evidence="3">CHAP domain-containing protein</fullName>
    </submittedName>
</protein>
<reference evidence="3" key="1">
    <citation type="submission" date="2023-04" db="EMBL/GenBank/DDBJ databases">
        <title>Sphingomonas sp. MAHUQ-71 isolated from rice field.</title>
        <authorList>
            <person name="Huq M.A."/>
        </authorList>
    </citation>
    <scope>NUCLEOTIDE SEQUENCE</scope>
    <source>
        <strain evidence="3">MAHUQ-71</strain>
    </source>
</reference>
<feature type="signal peptide" evidence="1">
    <location>
        <begin position="1"/>
        <end position="22"/>
    </location>
</feature>
<sequence>MKGFWLKALAGLAALCATPAIAQDSYDGRIGTGLECVPYARQMSGIQIYGNAWTWWEQAAERYEEGARPQVGAVLVFRPHGVMKLGHVAVVSKIVSSRILMVSHANWSRIGGVRGQIERDVTLVDVSENNDWSEVRVWWRDNQGLGTTRYPVYGFIYGNSAATGEHIAHVSKDLVSASPDVVGAVIDSLGATPAN</sequence>
<keyword evidence="4" id="KW-1185">Reference proteome</keyword>
<feature type="chain" id="PRO_5047061460" evidence="1">
    <location>
        <begin position="23"/>
        <end position="195"/>
    </location>
</feature>
<dbReference type="Gene3D" id="3.90.1720.10">
    <property type="entry name" value="endopeptidase domain like (from Nostoc punctiforme)"/>
    <property type="match status" value="1"/>
</dbReference>
<evidence type="ECO:0000313" key="3">
    <source>
        <dbReference type="EMBL" id="MDH7640388.1"/>
    </source>
</evidence>
<dbReference type="InterPro" id="IPR038765">
    <property type="entry name" value="Papain-like_cys_pep_sf"/>
</dbReference>
<dbReference type="SUPFAM" id="SSF54001">
    <property type="entry name" value="Cysteine proteinases"/>
    <property type="match status" value="1"/>
</dbReference>
<dbReference type="Proteomes" id="UP001160625">
    <property type="component" value="Unassembled WGS sequence"/>
</dbReference>
<accession>A0ABT6N5L0</accession>
<keyword evidence="1" id="KW-0732">Signal</keyword>
<evidence type="ECO:0000313" key="4">
    <source>
        <dbReference type="Proteomes" id="UP001160625"/>
    </source>
</evidence>
<dbReference type="InterPro" id="IPR007921">
    <property type="entry name" value="CHAP_dom"/>
</dbReference>
<dbReference type="PROSITE" id="PS50911">
    <property type="entry name" value="CHAP"/>
    <property type="match status" value="1"/>
</dbReference>
<organism evidence="3 4">
    <name type="scientific">Sphingomonas oryzagri</name>
    <dbReference type="NCBI Taxonomy" id="3042314"/>
    <lineage>
        <taxon>Bacteria</taxon>
        <taxon>Pseudomonadati</taxon>
        <taxon>Pseudomonadota</taxon>
        <taxon>Alphaproteobacteria</taxon>
        <taxon>Sphingomonadales</taxon>
        <taxon>Sphingomonadaceae</taxon>
        <taxon>Sphingomonas</taxon>
    </lineage>
</organism>
<dbReference type="RefSeq" id="WP_281045730.1">
    <property type="nucleotide sequence ID" value="NZ_JARYGZ010000002.1"/>
</dbReference>
<dbReference type="EMBL" id="JARYGZ010000002">
    <property type="protein sequence ID" value="MDH7640388.1"/>
    <property type="molecule type" value="Genomic_DNA"/>
</dbReference>
<name>A0ABT6N5L0_9SPHN</name>
<evidence type="ECO:0000259" key="2">
    <source>
        <dbReference type="PROSITE" id="PS50911"/>
    </source>
</evidence>
<proteinExistence type="predicted"/>